<evidence type="ECO:0000256" key="3">
    <source>
        <dbReference type="ARBA" id="ARBA00022679"/>
    </source>
</evidence>
<dbReference type="InterPro" id="IPR051931">
    <property type="entry name" value="PAK3-like"/>
</dbReference>
<keyword evidence="4" id="KW-0479">Metal-binding</keyword>
<evidence type="ECO:0000256" key="8">
    <source>
        <dbReference type="ARBA" id="ARBA00047899"/>
    </source>
</evidence>
<feature type="domain" description="CRIB" evidence="12">
    <location>
        <begin position="103"/>
        <end position="116"/>
    </location>
</feature>
<keyword evidence="3" id="KW-0808">Transferase</keyword>
<dbReference type="SUPFAM" id="SSF56112">
    <property type="entry name" value="Protein kinase-like (PK-like)"/>
    <property type="match status" value="1"/>
</dbReference>
<gene>
    <name evidence="13" type="ORF">CCUR1050_LOCUS11989</name>
</gene>
<dbReference type="Gene3D" id="1.10.510.10">
    <property type="entry name" value="Transferase(Phosphotransferase) domain 1"/>
    <property type="match status" value="1"/>
</dbReference>
<dbReference type="InterPro" id="IPR011009">
    <property type="entry name" value="Kinase-like_dom_sf"/>
</dbReference>
<dbReference type="PROSITE" id="PS00107">
    <property type="entry name" value="PROTEIN_KINASE_ATP"/>
    <property type="match status" value="1"/>
</dbReference>
<evidence type="ECO:0000256" key="5">
    <source>
        <dbReference type="ARBA" id="ARBA00022741"/>
    </source>
</evidence>
<dbReference type="PANTHER" id="PTHR45832:SF22">
    <property type="entry name" value="SERINE_THREONINE-PROTEIN KINASE SAMKA-RELATED"/>
    <property type="match status" value="1"/>
</dbReference>
<feature type="domain" description="Protein kinase" evidence="11">
    <location>
        <begin position="195"/>
        <end position="451"/>
    </location>
</feature>
<name>A0A7S0M8Q2_9CRYP</name>
<evidence type="ECO:0000259" key="12">
    <source>
        <dbReference type="PROSITE" id="PS50108"/>
    </source>
</evidence>
<dbReference type="GO" id="GO:0046872">
    <property type="term" value="F:metal ion binding"/>
    <property type="evidence" value="ECO:0007669"/>
    <property type="project" value="UniProtKB-KW"/>
</dbReference>
<sequence length="471" mass="52884">MTAEAVGPLIRGPIGSKVELEILSPGAAAIRKVTLTRQKILQSGPAPPEPRQVKSMRDTLSDGAQKAVKQLQKIAQAAAETMQVKEEDEYDPEVEAMVNRMQISAPFNYRHTVHVVKDDNSETGFRGLPPGWAELLRMNHITKEDAKEHGDAIIDILRFHQEQGCEPKLPTQQQASREAQLAVQFQKEDPAGRYDMSVKPIGQGGMGTIYLGQDRRTDRRVAVKKLSLAKNTDMKALHNEIAMMQTCKHVTVVEYVETFMFDNSLFVIMELMDGGSLTNLIQVYQRNKATMREDEVAALMKGSMRAVAHLHSLGRIHRDIKSDNILVNTAGEVKLADFGFCVQLTLETQMRHSMVGTPYWMAPELVRGQEYDQKVDVWSLGIMMIEILEWEPPFLREQPLRALYLIATKGVPKLKEEAKYSPALLSFYSSCLTTDPKRRSSAAELLEHPFLATACAPQRIATMVAESKQRR</sequence>
<evidence type="ECO:0000256" key="4">
    <source>
        <dbReference type="ARBA" id="ARBA00022723"/>
    </source>
</evidence>
<dbReference type="GO" id="GO:0004674">
    <property type="term" value="F:protein serine/threonine kinase activity"/>
    <property type="evidence" value="ECO:0007669"/>
    <property type="project" value="UniProtKB-EC"/>
</dbReference>
<evidence type="ECO:0000313" key="13">
    <source>
        <dbReference type="EMBL" id="CAD8634308.1"/>
    </source>
</evidence>
<dbReference type="GO" id="GO:0005524">
    <property type="term" value="F:ATP binding"/>
    <property type="evidence" value="ECO:0007669"/>
    <property type="project" value="UniProtKB-UniRule"/>
</dbReference>
<evidence type="ECO:0000256" key="7">
    <source>
        <dbReference type="ARBA" id="ARBA00022842"/>
    </source>
</evidence>
<protein>
    <recommendedName>
        <fullName evidence="14">Non-specific serine/threonine protein kinase</fullName>
    </recommendedName>
</protein>
<comment type="catalytic activity">
    <reaction evidence="8">
        <text>L-threonyl-[protein] + ATP = O-phospho-L-threonyl-[protein] + ADP + H(+)</text>
        <dbReference type="Rhea" id="RHEA:46608"/>
        <dbReference type="Rhea" id="RHEA-COMP:11060"/>
        <dbReference type="Rhea" id="RHEA-COMP:11605"/>
        <dbReference type="ChEBI" id="CHEBI:15378"/>
        <dbReference type="ChEBI" id="CHEBI:30013"/>
        <dbReference type="ChEBI" id="CHEBI:30616"/>
        <dbReference type="ChEBI" id="CHEBI:61977"/>
        <dbReference type="ChEBI" id="CHEBI:456216"/>
        <dbReference type="EC" id="2.7.11.1"/>
    </reaction>
</comment>
<evidence type="ECO:0000256" key="10">
    <source>
        <dbReference type="PROSITE-ProRule" id="PRU10141"/>
    </source>
</evidence>
<dbReference type="Pfam" id="PF00069">
    <property type="entry name" value="Pkinase"/>
    <property type="match status" value="1"/>
</dbReference>
<dbReference type="PROSITE" id="PS50108">
    <property type="entry name" value="CRIB"/>
    <property type="match status" value="1"/>
</dbReference>
<feature type="binding site" evidence="10">
    <location>
        <position position="225"/>
    </location>
    <ligand>
        <name>ATP</name>
        <dbReference type="ChEBI" id="CHEBI:30616"/>
    </ligand>
</feature>
<keyword evidence="6 10" id="KW-0067">ATP-binding</keyword>
<evidence type="ECO:0000256" key="6">
    <source>
        <dbReference type="ARBA" id="ARBA00022840"/>
    </source>
</evidence>
<dbReference type="PANTHER" id="PTHR45832">
    <property type="entry name" value="SERINE/THREONINE-PROTEIN KINASE SAMKA-RELATED-RELATED"/>
    <property type="match status" value="1"/>
</dbReference>
<dbReference type="Gene3D" id="3.90.810.10">
    <property type="entry name" value="CRIB domain"/>
    <property type="match status" value="1"/>
</dbReference>
<comment type="catalytic activity">
    <reaction evidence="9">
        <text>L-seryl-[protein] + ATP = O-phospho-L-seryl-[protein] + ADP + H(+)</text>
        <dbReference type="Rhea" id="RHEA:17989"/>
        <dbReference type="Rhea" id="RHEA-COMP:9863"/>
        <dbReference type="Rhea" id="RHEA-COMP:11604"/>
        <dbReference type="ChEBI" id="CHEBI:15378"/>
        <dbReference type="ChEBI" id="CHEBI:29999"/>
        <dbReference type="ChEBI" id="CHEBI:30616"/>
        <dbReference type="ChEBI" id="CHEBI:83421"/>
        <dbReference type="ChEBI" id="CHEBI:456216"/>
        <dbReference type="EC" id="2.7.11.1"/>
    </reaction>
</comment>
<dbReference type="InterPro" id="IPR036936">
    <property type="entry name" value="CRIB_dom_sf"/>
</dbReference>
<reference evidence="13" key="1">
    <citation type="submission" date="2021-01" db="EMBL/GenBank/DDBJ databases">
        <authorList>
            <person name="Corre E."/>
            <person name="Pelletier E."/>
            <person name="Niang G."/>
            <person name="Scheremetjew M."/>
            <person name="Finn R."/>
            <person name="Kale V."/>
            <person name="Holt S."/>
            <person name="Cochrane G."/>
            <person name="Meng A."/>
            <person name="Brown T."/>
            <person name="Cohen L."/>
        </authorList>
    </citation>
    <scope>NUCLEOTIDE SEQUENCE</scope>
    <source>
        <strain evidence="13">CCAP979/52</strain>
    </source>
</reference>
<dbReference type="AlphaFoldDB" id="A0A7S0M8Q2"/>
<dbReference type="InterPro" id="IPR017441">
    <property type="entry name" value="Protein_kinase_ATP_BS"/>
</dbReference>
<keyword evidence="5 10" id="KW-0547">Nucleotide-binding</keyword>
<evidence type="ECO:0000259" key="11">
    <source>
        <dbReference type="PROSITE" id="PS50011"/>
    </source>
</evidence>
<proteinExistence type="inferred from homology"/>
<dbReference type="InterPro" id="IPR000719">
    <property type="entry name" value="Prot_kinase_dom"/>
</dbReference>
<dbReference type="EMBL" id="HBEZ01021608">
    <property type="protein sequence ID" value="CAD8634308.1"/>
    <property type="molecule type" value="Transcribed_RNA"/>
</dbReference>
<keyword evidence="7" id="KW-0460">Magnesium</keyword>
<dbReference type="FunFam" id="1.10.510.10:FF:000768">
    <property type="entry name" value="Non-specific serine/threonine protein kinase"/>
    <property type="match status" value="1"/>
</dbReference>
<evidence type="ECO:0008006" key="14">
    <source>
        <dbReference type="Google" id="ProtNLM"/>
    </source>
</evidence>
<dbReference type="PROSITE" id="PS50011">
    <property type="entry name" value="PROTEIN_KINASE_DOM"/>
    <property type="match status" value="1"/>
</dbReference>
<evidence type="ECO:0000256" key="2">
    <source>
        <dbReference type="ARBA" id="ARBA00008874"/>
    </source>
</evidence>
<comment type="cofactor">
    <cofactor evidence="1">
        <name>Mg(2+)</name>
        <dbReference type="ChEBI" id="CHEBI:18420"/>
    </cofactor>
</comment>
<accession>A0A7S0M8Q2</accession>
<dbReference type="SMART" id="SM00285">
    <property type="entry name" value="PBD"/>
    <property type="match status" value="1"/>
</dbReference>
<evidence type="ECO:0000256" key="1">
    <source>
        <dbReference type="ARBA" id="ARBA00001946"/>
    </source>
</evidence>
<dbReference type="Pfam" id="PF00786">
    <property type="entry name" value="PBD"/>
    <property type="match status" value="1"/>
</dbReference>
<organism evidence="13">
    <name type="scientific">Cryptomonas curvata</name>
    <dbReference type="NCBI Taxonomy" id="233186"/>
    <lineage>
        <taxon>Eukaryota</taxon>
        <taxon>Cryptophyceae</taxon>
        <taxon>Cryptomonadales</taxon>
        <taxon>Cryptomonadaceae</taxon>
        <taxon>Cryptomonas</taxon>
    </lineage>
</organism>
<comment type="similarity">
    <text evidence="2">Belongs to the protein kinase superfamily. STE Ser/Thr protein kinase family. STE20 subfamily.</text>
</comment>
<dbReference type="SMART" id="SM00220">
    <property type="entry name" value="S_TKc"/>
    <property type="match status" value="1"/>
</dbReference>
<dbReference type="InterPro" id="IPR000095">
    <property type="entry name" value="CRIB_dom"/>
</dbReference>
<evidence type="ECO:0000256" key="9">
    <source>
        <dbReference type="ARBA" id="ARBA00048679"/>
    </source>
</evidence>